<dbReference type="InterPro" id="IPR001387">
    <property type="entry name" value="Cro/C1-type_HTH"/>
</dbReference>
<dbReference type="EMBL" id="QAIC01000022">
    <property type="protein sequence ID" value="MDN4571924.1"/>
    <property type="molecule type" value="Genomic_DNA"/>
</dbReference>
<keyword evidence="3" id="KW-1185">Reference proteome</keyword>
<dbReference type="AlphaFoldDB" id="A0AAW7MGT1"/>
<protein>
    <recommendedName>
        <fullName evidence="5">HTH cro/C1-type domain-containing protein</fullName>
    </recommendedName>
</protein>
<dbReference type="EMBL" id="QAID01000046">
    <property type="protein sequence ID" value="MDN4581378.1"/>
    <property type="molecule type" value="Genomic_DNA"/>
</dbReference>
<organism evidence="1 4">
    <name type="scientific">Pandoraea cepalis</name>
    <dbReference type="NCBI Taxonomy" id="2508294"/>
    <lineage>
        <taxon>Bacteria</taxon>
        <taxon>Pseudomonadati</taxon>
        <taxon>Pseudomonadota</taxon>
        <taxon>Betaproteobacteria</taxon>
        <taxon>Burkholderiales</taxon>
        <taxon>Burkholderiaceae</taxon>
        <taxon>Pandoraea</taxon>
    </lineage>
</organism>
<dbReference type="SUPFAM" id="SSF47413">
    <property type="entry name" value="lambda repressor-like DNA-binding domains"/>
    <property type="match status" value="1"/>
</dbReference>
<evidence type="ECO:0000313" key="3">
    <source>
        <dbReference type="Proteomes" id="UP001172788"/>
    </source>
</evidence>
<name>A0AAW7MGT1_9BURK</name>
<evidence type="ECO:0000313" key="1">
    <source>
        <dbReference type="EMBL" id="MDN4571924.1"/>
    </source>
</evidence>
<proteinExistence type="predicted"/>
<dbReference type="CDD" id="cd00093">
    <property type="entry name" value="HTH_XRE"/>
    <property type="match status" value="1"/>
</dbReference>
<evidence type="ECO:0008006" key="5">
    <source>
        <dbReference type="Google" id="ProtNLM"/>
    </source>
</evidence>
<dbReference type="Gene3D" id="1.10.260.40">
    <property type="entry name" value="lambda repressor-like DNA-binding domains"/>
    <property type="match status" value="1"/>
</dbReference>
<dbReference type="Proteomes" id="UP001172791">
    <property type="component" value="Unassembled WGS sequence"/>
</dbReference>
<evidence type="ECO:0000313" key="2">
    <source>
        <dbReference type="EMBL" id="MDN4581378.1"/>
    </source>
</evidence>
<accession>A0AAW7MGT1</accession>
<reference evidence="1" key="1">
    <citation type="submission" date="2018-04" db="EMBL/GenBank/DDBJ databases">
        <authorList>
            <person name="Jy Z."/>
        </authorList>
    </citation>
    <scope>NUCLEOTIDE SEQUENCE</scope>
    <source>
        <strain evidence="2">AS13</strain>
        <strain evidence="1">LA18</strain>
    </source>
</reference>
<dbReference type="Proteomes" id="UP001172788">
    <property type="component" value="Unassembled WGS sequence"/>
</dbReference>
<dbReference type="InterPro" id="IPR010982">
    <property type="entry name" value="Lambda_DNA-bd_dom_sf"/>
</dbReference>
<dbReference type="GO" id="GO:0003677">
    <property type="term" value="F:DNA binding"/>
    <property type="evidence" value="ECO:0007669"/>
    <property type="project" value="InterPro"/>
</dbReference>
<comment type="caution">
    <text evidence="1">The sequence shown here is derived from an EMBL/GenBank/DDBJ whole genome shotgun (WGS) entry which is preliminary data.</text>
</comment>
<gene>
    <name evidence="1" type="ORF">DBA34_01390</name>
    <name evidence="2" type="ORF">DBB29_25015</name>
</gene>
<sequence length="92" mass="10317">MMLCFYPLQRPAVTPKQFRDIQAALGWTHAETARELGLSEVSVKRIATGKQVITDQTARALVGMLLIHGEGLTKKFSKLLDTYHDDTKMNVD</sequence>
<dbReference type="Pfam" id="PF13560">
    <property type="entry name" value="HTH_31"/>
    <property type="match status" value="1"/>
</dbReference>
<evidence type="ECO:0000313" key="4">
    <source>
        <dbReference type="Proteomes" id="UP001172791"/>
    </source>
</evidence>